<name>A0ABY5GGM2_9GAMM</name>
<proteinExistence type="predicted"/>
<accession>A0ABY5GGM2</accession>
<evidence type="ECO:0000313" key="2">
    <source>
        <dbReference type="Proteomes" id="UP001057998"/>
    </source>
</evidence>
<evidence type="ECO:0000313" key="1">
    <source>
        <dbReference type="EMBL" id="UTV28415.1"/>
    </source>
</evidence>
<dbReference type="RefSeq" id="WP_255389729.1">
    <property type="nucleotide sequence ID" value="NZ_CP101508.1"/>
</dbReference>
<reference evidence="1" key="1">
    <citation type="submission" date="2022-07" db="EMBL/GenBank/DDBJ databases">
        <title>Genome sequencing of Photobacterium atrarenae GJH2-4.</title>
        <authorList>
            <person name="Park S.-J."/>
        </authorList>
    </citation>
    <scope>NUCLEOTIDE SEQUENCE</scope>
    <source>
        <strain evidence="1">GJH2-4</strain>
    </source>
</reference>
<keyword evidence="2" id="KW-1185">Reference proteome</keyword>
<organism evidence="1 2">
    <name type="scientific">Photobacterium atrarenae</name>
    <dbReference type="NCBI Taxonomy" id="865757"/>
    <lineage>
        <taxon>Bacteria</taxon>
        <taxon>Pseudomonadati</taxon>
        <taxon>Pseudomonadota</taxon>
        <taxon>Gammaproteobacteria</taxon>
        <taxon>Vibrionales</taxon>
        <taxon>Vibrionaceae</taxon>
        <taxon>Photobacterium</taxon>
    </lineage>
</organism>
<evidence type="ECO:0008006" key="3">
    <source>
        <dbReference type="Google" id="ProtNLM"/>
    </source>
</evidence>
<gene>
    <name evidence="1" type="ORF">NNL38_03980</name>
</gene>
<dbReference type="EMBL" id="CP101508">
    <property type="protein sequence ID" value="UTV28415.1"/>
    <property type="molecule type" value="Genomic_DNA"/>
</dbReference>
<dbReference type="PROSITE" id="PS51257">
    <property type="entry name" value="PROKAR_LIPOPROTEIN"/>
    <property type="match status" value="1"/>
</dbReference>
<dbReference type="Proteomes" id="UP001057998">
    <property type="component" value="Chromosome 1"/>
</dbReference>
<sequence>MSKKALLAVSIAALMTGCKSLPDAPEGICHASTAINIPQSEVKVATSQAKKAIVLPADVASGIDYPRTMANAFQYRLESQVDQSGAKLVDRSLAGKLKQEIKLAEQSGRINTSGVAIADYAVLAEVRSSNLKYSFSDEETKVNDDGERKYYPAECSFTASVEGIVKVVALPSMEVVKRIEISGREMSTFEQDRPDSDCPISNGQYKRLVEEAAKNAVNRNDELLNQFAPSGTVEELRQCEEYGAMVRVNMGSTLGIKPEQKVEITTAEKVQLADGTEVVEYYPVGEGQTADEDNRHGIKPTYSWIGVDEKNVMKIQRGDLVEARFESGCNDVIEPFRTICWETYEAFSKKGS</sequence>
<protein>
    <recommendedName>
        <fullName evidence="3">Lipoprotein</fullName>
    </recommendedName>
</protein>